<evidence type="ECO:0008006" key="4">
    <source>
        <dbReference type="Google" id="ProtNLM"/>
    </source>
</evidence>
<dbReference type="AlphaFoldDB" id="A0A3S1B4S2"/>
<organism evidence="2 3">
    <name type="scientific">Elysia chlorotica</name>
    <name type="common">Eastern emerald elysia</name>
    <name type="synonym">Sea slug</name>
    <dbReference type="NCBI Taxonomy" id="188477"/>
    <lineage>
        <taxon>Eukaryota</taxon>
        <taxon>Metazoa</taxon>
        <taxon>Spiralia</taxon>
        <taxon>Lophotrochozoa</taxon>
        <taxon>Mollusca</taxon>
        <taxon>Gastropoda</taxon>
        <taxon>Heterobranchia</taxon>
        <taxon>Euthyneura</taxon>
        <taxon>Panpulmonata</taxon>
        <taxon>Sacoglossa</taxon>
        <taxon>Placobranchoidea</taxon>
        <taxon>Plakobranchidae</taxon>
        <taxon>Elysia</taxon>
    </lineage>
</organism>
<gene>
    <name evidence="2" type="ORF">EGW08_016201</name>
</gene>
<name>A0A3S1B4S2_ELYCH</name>
<feature type="chain" id="PRO_5018589085" description="ZP domain-containing protein" evidence="1">
    <location>
        <begin position="25"/>
        <end position="461"/>
    </location>
</feature>
<evidence type="ECO:0000313" key="2">
    <source>
        <dbReference type="EMBL" id="RUS76045.1"/>
    </source>
</evidence>
<proteinExistence type="predicted"/>
<evidence type="ECO:0000313" key="3">
    <source>
        <dbReference type="Proteomes" id="UP000271974"/>
    </source>
</evidence>
<dbReference type="EMBL" id="RQTK01000691">
    <property type="protein sequence ID" value="RUS76045.1"/>
    <property type="molecule type" value="Genomic_DNA"/>
</dbReference>
<dbReference type="Proteomes" id="UP000271974">
    <property type="component" value="Unassembled WGS sequence"/>
</dbReference>
<accession>A0A3S1B4S2</accession>
<feature type="signal peptide" evidence="1">
    <location>
        <begin position="1"/>
        <end position="24"/>
    </location>
</feature>
<keyword evidence="3" id="KW-1185">Reference proteome</keyword>
<sequence length="461" mass="52947">MKHPPIVLVLCSVCLLNRVRVGESQESPNITVTVHNPPNVMYARHPIQGFCYGFPDADGTLEMRFHNKDFEGDDHMIGKYVFYKNLHSEVHRRLPMRMVLNISPDETVPGPENRVKRMVWFKICPTEALYKSYITCSSQDSKGVRMIRVRAAPSGPHKFVFKYEQGPSLPQVKTHYHFEPDIVIEGEMLRVSCTANVGTRGLLDFILKLPGKQDKHQWRVAYNLPYPTHLPEFKVEIFSKKSLTTTGPKIKATFSIEITRQLQGAILYCVSRDIFNNGSTFEKNSFNVISSKPLIVQEFPHKPHLYATNEIYMIFDKPRWILNGRCRTLTQFAQEILFVVKSGVWVHSTAVNMSSKTLNRSYKEKIPFTADTLVAFGFTGAGMPGEKWLEVRFYAFMWLESTDLRATCYVKDLKRCQRFTKLTATTIRKQAQSSRSPTVVRAASSRLLILWCLCMIPICMR</sequence>
<evidence type="ECO:0000256" key="1">
    <source>
        <dbReference type="SAM" id="SignalP"/>
    </source>
</evidence>
<comment type="caution">
    <text evidence="2">The sequence shown here is derived from an EMBL/GenBank/DDBJ whole genome shotgun (WGS) entry which is preliminary data.</text>
</comment>
<keyword evidence="1" id="KW-0732">Signal</keyword>
<dbReference type="OrthoDB" id="10672636at2759"/>
<protein>
    <recommendedName>
        <fullName evidence="4">ZP domain-containing protein</fullName>
    </recommendedName>
</protein>
<reference evidence="2 3" key="1">
    <citation type="submission" date="2019-01" db="EMBL/GenBank/DDBJ databases">
        <title>A draft genome assembly of the solar-powered sea slug Elysia chlorotica.</title>
        <authorList>
            <person name="Cai H."/>
            <person name="Li Q."/>
            <person name="Fang X."/>
            <person name="Li J."/>
            <person name="Curtis N.E."/>
            <person name="Altenburger A."/>
            <person name="Shibata T."/>
            <person name="Feng M."/>
            <person name="Maeda T."/>
            <person name="Schwartz J.A."/>
            <person name="Shigenobu S."/>
            <person name="Lundholm N."/>
            <person name="Nishiyama T."/>
            <person name="Yang H."/>
            <person name="Hasebe M."/>
            <person name="Li S."/>
            <person name="Pierce S.K."/>
            <person name="Wang J."/>
        </authorList>
    </citation>
    <scope>NUCLEOTIDE SEQUENCE [LARGE SCALE GENOMIC DNA]</scope>
    <source>
        <strain evidence="2">EC2010</strain>
        <tissue evidence="2">Whole organism of an adult</tissue>
    </source>
</reference>